<reference evidence="3 4" key="1">
    <citation type="submission" date="2018-06" db="EMBL/GenBank/DDBJ databases">
        <title>Natronomonas sp. F16-60 a new haloarchaeon isolated from a solar saltern of Isla Cristina, Huelva, Spain.</title>
        <authorList>
            <person name="Duran-Viseras A."/>
            <person name="Sanchez-Porro C."/>
            <person name="Ventosa A."/>
        </authorList>
    </citation>
    <scope>NUCLEOTIDE SEQUENCE [LARGE SCALE GENOMIC DNA]</scope>
    <source>
        <strain evidence="3 4">F16-60</strain>
    </source>
</reference>
<dbReference type="InParanoid" id="A0A554NEI3"/>
<evidence type="ECO:0000313" key="4">
    <source>
        <dbReference type="Proteomes" id="UP000319894"/>
    </source>
</evidence>
<feature type="compositionally biased region" description="Low complexity" evidence="1">
    <location>
        <begin position="714"/>
        <end position="751"/>
    </location>
</feature>
<feature type="compositionally biased region" description="Low complexity" evidence="1">
    <location>
        <begin position="641"/>
        <end position="659"/>
    </location>
</feature>
<feature type="compositionally biased region" description="Pro residues" evidence="1">
    <location>
        <begin position="123"/>
        <end position="139"/>
    </location>
</feature>
<dbReference type="EMBL" id="QMDX01000001">
    <property type="protein sequence ID" value="TSD15804.1"/>
    <property type="molecule type" value="Genomic_DNA"/>
</dbReference>
<comment type="caution">
    <text evidence="3">The sequence shown here is derived from an EMBL/GenBank/DDBJ whole genome shotgun (WGS) entry which is preliminary data.</text>
</comment>
<keyword evidence="4" id="KW-1185">Reference proteome</keyword>
<name>A0A554NEI3_9EURY</name>
<sequence>MNGSTLRPAWLLVVVLAAALGTGGVVAAGEAPLADAGLDQQVSRNATVLLDAAGSRDPDGAVRTYRWSIETPAGLTVRPANASAARTSFAARQPGRYEATVTVWDDDGHSASDTLYVDVASGGPPPSAPAPDTSPPSGPERPSEPTPTGSSDSAGTTTTSSTGPGSGSVPACPDGERYLRPLGQCGGVTDQPPTITISGPTVVAPGSSHTFEADARDYPDGIDRVEWAGGETGTIVLRQFPDAATERTLRATVHDGEGNTRTARHTVYVGSQDLPPETTVSVSGTSCVGEPVRLDGTTTPRAGDRIERTWWTGGDASFTPGEPGVYSRTFHAADDDGQKSTATGQIRVEECERTKIRESEIGRPTETDRVIIIGSDTNVQATSDVRGLTRETYGEDAERMGGGFVGSVADAGEGFVHIARNSGETVAGQEERVLRRERVDESTARRAVRTSQGEYGRVETAPDESPSELLFTDDRALTDPTVVDGVDPDADRYVVVVKQDSRQDIVNRFRNGPEDVDSEAAPIESSEQSIAPAPAERSESGGTPLDTIDPVTEVGASAADRAENVYYEGLTLRDRLLDDGTSVEDASDILGDRAEDALEGTSAGTTSAPDSDDSSTGSSEESKPEPAGGEASSVTDGSAPDGVDASSSVGSSARQTSSREGPPSDSSDGPADTVMDAVDALNPLSDLESGADDSTSSDGSSDDGTDGPSWNIPDSASGTDDSSESDTASSSGSGSSNGPDISPGSDSAWDL</sequence>
<feature type="region of interest" description="Disordered" evidence="1">
    <location>
        <begin position="102"/>
        <end position="194"/>
    </location>
</feature>
<evidence type="ECO:0000256" key="1">
    <source>
        <dbReference type="SAM" id="MobiDB-lite"/>
    </source>
</evidence>
<feature type="domain" description="PKD/Chitinase" evidence="2">
    <location>
        <begin position="33"/>
        <end position="122"/>
    </location>
</feature>
<proteinExistence type="predicted"/>
<gene>
    <name evidence="3" type="ORF">DP107_01080</name>
</gene>
<dbReference type="RefSeq" id="WP_144260280.1">
    <property type="nucleotide sequence ID" value="NZ_QMDX01000001.1"/>
</dbReference>
<dbReference type="InterPro" id="IPR035986">
    <property type="entry name" value="PKD_dom_sf"/>
</dbReference>
<feature type="compositionally biased region" description="Low complexity" evidence="1">
    <location>
        <begin position="600"/>
        <end position="619"/>
    </location>
</feature>
<organism evidence="3 4">
    <name type="scientific">Haloglomus irregulare</name>
    <dbReference type="NCBI Taxonomy" id="2234134"/>
    <lineage>
        <taxon>Archaea</taxon>
        <taxon>Methanobacteriati</taxon>
        <taxon>Methanobacteriota</taxon>
        <taxon>Stenosarchaea group</taxon>
        <taxon>Halobacteria</taxon>
        <taxon>Halobacteriales</taxon>
        <taxon>Natronomonadaceae</taxon>
        <taxon>Haloglomus</taxon>
    </lineage>
</organism>
<dbReference type="InterPro" id="IPR022409">
    <property type="entry name" value="PKD/Chitinase_dom"/>
</dbReference>
<dbReference type="CDD" id="cd00146">
    <property type="entry name" value="PKD"/>
    <property type="match status" value="1"/>
</dbReference>
<evidence type="ECO:0000259" key="2">
    <source>
        <dbReference type="SMART" id="SM00089"/>
    </source>
</evidence>
<feature type="domain" description="PKD/Chitinase" evidence="2">
    <location>
        <begin position="277"/>
        <end position="351"/>
    </location>
</feature>
<feature type="compositionally biased region" description="Low complexity" evidence="1">
    <location>
        <begin position="146"/>
        <end position="163"/>
    </location>
</feature>
<dbReference type="InterPro" id="IPR013783">
    <property type="entry name" value="Ig-like_fold"/>
</dbReference>
<dbReference type="OrthoDB" id="248699at2157"/>
<feature type="region of interest" description="Disordered" evidence="1">
    <location>
        <begin position="587"/>
        <end position="751"/>
    </location>
</feature>
<dbReference type="SMART" id="SM00089">
    <property type="entry name" value="PKD"/>
    <property type="match status" value="2"/>
</dbReference>
<feature type="region of interest" description="Disordered" evidence="1">
    <location>
        <begin position="272"/>
        <end position="301"/>
    </location>
</feature>
<feature type="region of interest" description="Disordered" evidence="1">
    <location>
        <begin position="506"/>
        <end position="564"/>
    </location>
</feature>
<dbReference type="SUPFAM" id="SSF49299">
    <property type="entry name" value="PKD domain"/>
    <property type="match status" value="1"/>
</dbReference>
<dbReference type="Proteomes" id="UP000319894">
    <property type="component" value="Unassembled WGS sequence"/>
</dbReference>
<protein>
    <recommendedName>
        <fullName evidence="2">PKD/Chitinase domain-containing protein</fullName>
    </recommendedName>
</protein>
<dbReference type="Gene3D" id="2.60.40.10">
    <property type="entry name" value="Immunoglobulins"/>
    <property type="match status" value="1"/>
</dbReference>
<evidence type="ECO:0000313" key="3">
    <source>
        <dbReference type="EMBL" id="TSD15804.1"/>
    </source>
</evidence>
<dbReference type="Pfam" id="PF22352">
    <property type="entry name" value="K319L-like_PKD"/>
    <property type="match status" value="1"/>
</dbReference>
<dbReference type="AlphaFoldDB" id="A0A554NEI3"/>
<accession>A0A554NEI3</accession>
<feature type="region of interest" description="Disordered" evidence="1">
    <location>
        <begin position="443"/>
        <end position="467"/>
    </location>
</feature>